<feature type="region of interest" description="Disordered" evidence="1">
    <location>
        <begin position="70"/>
        <end position="100"/>
    </location>
</feature>
<comment type="caution">
    <text evidence="3">The sequence shown here is derived from an EMBL/GenBank/DDBJ whole genome shotgun (WGS) entry which is preliminary data.</text>
</comment>
<evidence type="ECO:0000313" key="3">
    <source>
        <dbReference type="EMBL" id="MFC6635336.1"/>
    </source>
</evidence>
<evidence type="ECO:0000256" key="1">
    <source>
        <dbReference type="SAM" id="MobiDB-lite"/>
    </source>
</evidence>
<accession>A0ABW1YS02</accession>
<dbReference type="RefSeq" id="WP_193192757.1">
    <property type="nucleotide sequence ID" value="NZ_JACZFR010000032.1"/>
</dbReference>
<feature type="region of interest" description="Disordered" evidence="1">
    <location>
        <begin position="25"/>
        <end position="44"/>
    </location>
</feature>
<feature type="signal peptide" evidence="2">
    <location>
        <begin position="1"/>
        <end position="23"/>
    </location>
</feature>
<dbReference type="EMBL" id="JBHSVR010000001">
    <property type="protein sequence ID" value="MFC6635336.1"/>
    <property type="molecule type" value="Genomic_DNA"/>
</dbReference>
<gene>
    <name evidence="3" type="ORF">ACFQBM_18840</name>
</gene>
<organism evidence="3 4">
    <name type="scientific">Microbulbifer taiwanensis</name>
    <dbReference type="NCBI Taxonomy" id="986746"/>
    <lineage>
        <taxon>Bacteria</taxon>
        <taxon>Pseudomonadati</taxon>
        <taxon>Pseudomonadota</taxon>
        <taxon>Gammaproteobacteria</taxon>
        <taxon>Cellvibrionales</taxon>
        <taxon>Microbulbiferaceae</taxon>
        <taxon>Microbulbifer</taxon>
    </lineage>
</organism>
<protein>
    <recommendedName>
        <fullName evidence="5">Lipoprotein</fullName>
    </recommendedName>
</protein>
<dbReference type="PROSITE" id="PS51257">
    <property type="entry name" value="PROKAR_LIPOPROTEIN"/>
    <property type="match status" value="1"/>
</dbReference>
<feature type="chain" id="PRO_5046007330" description="Lipoprotein" evidence="2">
    <location>
        <begin position="24"/>
        <end position="100"/>
    </location>
</feature>
<sequence>MKFSVAFAYLFTVSALVGCAAGAGEKNGFASPGQTNKTASTVDDEKDTMDCKLYQVTGSRVGRKVCMTNREREKLSEKSSEILRSQVRKGGLGSSRQGPG</sequence>
<reference evidence="4" key="1">
    <citation type="journal article" date="2019" name="Int. J. Syst. Evol. Microbiol.">
        <title>The Global Catalogue of Microorganisms (GCM) 10K type strain sequencing project: providing services to taxonomists for standard genome sequencing and annotation.</title>
        <authorList>
            <consortium name="The Broad Institute Genomics Platform"/>
            <consortium name="The Broad Institute Genome Sequencing Center for Infectious Disease"/>
            <person name="Wu L."/>
            <person name="Ma J."/>
        </authorList>
    </citation>
    <scope>NUCLEOTIDE SEQUENCE [LARGE SCALE GENOMIC DNA]</scope>
    <source>
        <strain evidence="4">CGMCC 1.13718</strain>
    </source>
</reference>
<feature type="compositionally biased region" description="Basic and acidic residues" evidence="1">
    <location>
        <begin position="70"/>
        <end position="81"/>
    </location>
</feature>
<feature type="compositionally biased region" description="Polar residues" evidence="1">
    <location>
        <begin position="32"/>
        <end position="41"/>
    </location>
</feature>
<name>A0ABW1YS02_9GAMM</name>
<keyword evidence="4" id="KW-1185">Reference proteome</keyword>
<dbReference type="Proteomes" id="UP001596425">
    <property type="component" value="Unassembled WGS sequence"/>
</dbReference>
<proteinExistence type="predicted"/>
<evidence type="ECO:0000256" key="2">
    <source>
        <dbReference type="SAM" id="SignalP"/>
    </source>
</evidence>
<evidence type="ECO:0000313" key="4">
    <source>
        <dbReference type="Proteomes" id="UP001596425"/>
    </source>
</evidence>
<evidence type="ECO:0008006" key="5">
    <source>
        <dbReference type="Google" id="ProtNLM"/>
    </source>
</evidence>
<keyword evidence="2" id="KW-0732">Signal</keyword>